<keyword evidence="3" id="KW-1185">Reference proteome</keyword>
<evidence type="ECO:0008006" key="4">
    <source>
        <dbReference type="Google" id="ProtNLM"/>
    </source>
</evidence>
<reference evidence="2 3" key="1">
    <citation type="submission" date="2024-10" db="EMBL/GenBank/DDBJ databases">
        <title>The Natural Products Discovery Center: Release of the First 8490 Sequenced Strains for Exploring Actinobacteria Biosynthetic Diversity.</title>
        <authorList>
            <person name="Kalkreuter E."/>
            <person name="Kautsar S.A."/>
            <person name="Yang D."/>
            <person name="Bader C.D."/>
            <person name="Teijaro C.N."/>
            <person name="Fluegel L."/>
            <person name="Davis C.M."/>
            <person name="Simpson J.R."/>
            <person name="Lauterbach L."/>
            <person name="Steele A.D."/>
            <person name="Gui C."/>
            <person name="Meng S."/>
            <person name="Li G."/>
            <person name="Viehrig K."/>
            <person name="Ye F."/>
            <person name="Su P."/>
            <person name="Kiefer A.F."/>
            <person name="Nichols A."/>
            <person name="Cepeda A.J."/>
            <person name="Yan W."/>
            <person name="Fan B."/>
            <person name="Jiang Y."/>
            <person name="Adhikari A."/>
            <person name="Zheng C.-J."/>
            <person name="Schuster L."/>
            <person name="Cowan T.M."/>
            <person name="Smanski M.J."/>
            <person name="Chevrette M.G."/>
            <person name="De Carvalho L.P.S."/>
            <person name="Shen B."/>
        </authorList>
    </citation>
    <scope>NUCLEOTIDE SEQUENCE [LARGE SCALE GENOMIC DNA]</scope>
    <source>
        <strain evidence="2 3">NPDC002173</strain>
    </source>
</reference>
<dbReference type="EMBL" id="JBIASD010000004">
    <property type="protein sequence ID" value="MFF3665703.1"/>
    <property type="molecule type" value="Genomic_DNA"/>
</dbReference>
<organism evidence="2 3">
    <name type="scientific">Microtetraspora malaysiensis</name>
    <dbReference type="NCBI Taxonomy" id="161358"/>
    <lineage>
        <taxon>Bacteria</taxon>
        <taxon>Bacillati</taxon>
        <taxon>Actinomycetota</taxon>
        <taxon>Actinomycetes</taxon>
        <taxon>Streptosporangiales</taxon>
        <taxon>Streptosporangiaceae</taxon>
        <taxon>Microtetraspora</taxon>
    </lineage>
</organism>
<evidence type="ECO:0000256" key="1">
    <source>
        <dbReference type="SAM" id="MobiDB-lite"/>
    </source>
</evidence>
<dbReference type="Proteomes" id="UP001602013">
    <property type="component" value="Unassembled WGS sequence"/>
</dbReference>
<sequence length="76" mass="8364">MSKQQKISQSYSLKKSTVRLVAAAAEKAGMNPSQFAEEALRFYALSHGPVGFESYEDQAQNDEHELVTAESRDNAA</sequence>
<evidence type="ECO:0000313" key="2">
    <source>
        <dbReference type="EMBL" id="MFF3665703.1"/>
    </source>
</evidence>
<protein>
    <recommendedName>
        <fullName evidence="4">CopG family transcriptional regulator</fullName>
    </recommendedName>
</protein>
<gene>
    <name evidence="2" type="ORF">ACFYXI_08910</name>
</gene>
<comment type="caution">
    <text evidence="2">The sequence shown here is derived from an EMBL/GenBank/DDBJ whole genome shotgun (WGS) entry which is preliminary data.</text>
</comment>
<accession>A0ABW6SLD2</accession>
<feature type="compositionally biased region" description="Basic and acidic residues" evidence="1">
    <location>
        <begin position="61"/>
        <end position="76"/>
    </location>
</feature>
<name>A0ABW6SLD2_9ACTN</name>
<dbReference type="RefSeq" id="WP_387409801.1">
    <property type="nucleotide sequence ID" value="NZ_JBIASD010000004.1"/>
</dbReference>
<feature type="region of interest" description="Disordered" evidence="1">
    <location>
        <begin position="54"/>
        <end position="76"/>
    </location>
</feature>
<proteinExistence type="predicted"/>
<evidence type="ECO:0000313" key="3">
    <source>
        <dbReference type="Proteomes" id="UP001602013"/>
    </source>
</evidence>